<dbReference type="InterPro" id="IPR025746">
    <property type="entry name" value="PilX_N_dom"/>
</dbReference>
<keyword evidence="1" id="KW-0812">Transmembrane</keyword>
<keyword evidence="4" id="KW-1185">Reference proteome</keyword>
<dbReference type="Pfam" id="PF14341">
    <property type="entry name" value="PilX_N"/>
    <property type="match status" value="1"/>
</dbReference>
<feature type="domain" description="Type 4 fimbrial biogenesis protein PilX N-terminal" evidence="2">
    <location>
        <begin position="9"/>
        <end position="59"/>
    </location>
</feature>
<dbReference type="RefSeq" id="WP_092992375.1">
    <property type="nucleotide sequence ID" value="NZ_FMWD01000002.1"/>
</dbReference>
<feature type="transmembrane region" description="Helical" evidence="1">
    <location>
        <begin position="12"/>
        <end position="32"/>
    </location>
</feature>
<dbReference type="Proteomes" id="UP000199648">
    <property type="component" value="Unassembled WGS sequence"/>
</dbReference>
<reference evidence="3 4" key="1">
    <citation type="submission" date="2016-10" db="EMBL/GenBank/DDBJ databases">
        <authorList>
            <person name="de Groot N.N."/>
        </authorList>
    </citation>
    <scope>NUCLEOTIDE SEQUENCE [LARGE SCALE GENOMIC DNA]</scope>
    <source>
        <strain evidence="3 4">HLD2</strain>
    </source>
</reference>
<evidence type="ECO:0000259" key="2">
    <source>
        <dbReference type="Pfam" id="PF14341"/>
    </source>
</evidence>
<protein>
    <submittedName>
        <fullName evidence="3">PilX N-terminal</fullName>
    </submittedName>
</protein>
<organism evidence="3 4">
    <name type="scientific">Thiohalomonas denitrificans</name>
    <dbReference type="NCBI Taxonomy" id="415747"/>
    <lineage>
        <taxon>Bacteria</taxon>
        <taxon>Pseudomonadati</taxon>
        <taxon>Pseudomonadota</taxon>
        <taxon>Gammaproteobacteria</taxon>
        <taxon>Thiohalomonadales</taxon>
        <taxon>Thiohalomonadaceae</taxon>
        <taxon>Thiohalomonas</taxon>
    </lineage>
</organism>
<proteinExistence type="predicted"/>
<evidence type="ECO:0000313" key="4">
    <source>
        <dbReference type="Proteomes" id="UP000199648"/>
    </source>
</evidence>
<keyword evidence="1" id="KW-0472">Membrane</keyword>
<name>A0A1G5PQ76_9GAMM</name>
<accession>A0A1G5PQ76</accession>
<evidence type="ECO:0000256" key="1">
    <source>
        <dbReference type="SAM" id="Phobius"/>
    </source>
</evidence>
<evidence type="ECO:0000313" key="3">
    <source>
        <dbReference type="EMBL" id="SCZ51603.1"/>
    </source>
</evidence>
<sequence>MMTSLSAQRGYATLVVSLILLVAITLITLYGARTSLMTQRILGNDKRATESFVEAERGLDEGAMFISRNIRDLSNAWVTETRWVSCGTSIELPCGDGSQNIFDANFVYYQDPDDNSKNYVAELSDDEPRRVYLVARCQDEDPPDGTCDHVGPGAYTIDPDDHDDEDMRGSLIHTIATGTSDDGTGSATIRQSHYIYQLVASSPASPLTIDAASNVSGSFEIVTNPDGGGTGVPVSMWSDQPIDVGTAITTCEVGEYELNDGSCPGTTPESLTADGDAGIDIVGEANPFPADMFDYVFGIPTEEYNQVKDQATAAGHLLTDCSTLDTASNGLYWIEGACDLKIEIGSSAGPVLLVIADGQLDINAGAEVYGLVYAFDVPPEDDAGDIKLNGGALIRGGFVADRKPTTNGAMTIYYDADLLEKLVDNESLAASGRVPGSWVDYHE</sequence>
<dbReference type="EMBL" id="FMWD01000002">
    <property type="protein sequence ID" value="SCZ51603.1"/>
    <property type="molecule type" value="Genomic_DNA"/>
</dbReference>
<dbReference type="AlphaFoldDB" id="A0A1G5PQ76"/>
<dbReference type="STRING" id="415747.SAMN03097708_00538"/>
<keyword evidence="1" id="KW-1133">Transmembrane helix</keyword>
<gene>
    <name evidence="3" type="ORF">SAMN03097708_00538</name>
</gene>